<evidence type="ECO:0000313" key="3">
    <source>
        <dbReference type="Proteomes" id="UP001153678"/>
    </source>
</evidence>
<dbReference type="InterPro" id="IPR011705">
    <property type="entry name" value="BACK"/>
</dbReference>
<dbReference type="PANTHER" id="PTHR24410:SF23">
    <property type="entry name" value="BTB DOMAIN-CONTAINING PROTEIN-RELATED"/>
    <property type="match status" value="1"/>
</dbReference>
<feature type="domain" description="BTB" evidence="1">
    <location>
        <begin position="19"/>
        <end position="92"/>
    </location>
</feature>
<evidence type="ECO:0000313" key="2">
    <source>
        <dbReference type="EMBL" id="CAI2171607.1"/>
    </source>
</evidence>
<dbReference type="SUPFAM" id="SSF54695">
    <property type="entry name" value="POZ domain"/>
    <property type="match status" value="1"/>
</dbReference>
<reference evidence="2" key="1">
    <citation type="submission" date="2022-08" db="EMBL/GenBank/DDBJ databases">
        <authorList>
            <person name="Kallberg Y."/>
            <person name="Tangrot J."/>
            <person name="Rosling A."/>
        </authorList>
    </citation>
    <scope>NUCLEOTIDE SEQUENCE</scope>
    <source>
        <strain evidence="2">Wild A</strain>
    </source>
</reference>
<dbReference type="PANTHER" id="PTHR24410">
    <property type="entry name" value="HL07962P-RELATED"/>
    <property type="match status" value="1"/>
</dbReference>
<organism evidence="2 3">
    <name type="scientific">Funneliformis geosporum</name>
    <dbReference type="NCBI Taxonomy" id="1117311"/>
    <lineage>
        <taxon>Eukaryota</taxon>
        <taxon>Fungi</taxon>
        <taxon>Fungi incertae sedis</taxon>
        <taxon>Mucoromycota</taxon>
        <taxon>Glomeromycotina</taxon>
        <taxon>Glomeromycetes</taxon>
        <taxon>Glomerales</taxon>
        <taxon>Glomeraceae</taxon>
        <taxon>Funneliformis</taxon>
    </lineage>
</organism>
<dbReference type="EMBL" id="CAMKVN010000836">
    <property type="protein sequence ID" value="CAI2171607.1"/>
    <property type="molecule type" value="Genomic_DNA"/>
</dbReference>
<dbReference type="Gene3D" id="1.25.40.420">
    <property type="match status" value="1"/>
</dbReference>
<dbReference type="InterPro" id="IPR000210">
    <property type="entry name" value="BTB/POZ_dom"/>
</dbReference>
<evidence type="ECO:0000259" key="1">
    <source>
        <dbReference type="PROSITE" id="PS50097"/>
    </source>
</evidence>
<dbReference type="OrthoDB" id="298084at2759"/>
<dbReference type="Gene3D" id="3.30.710.10">
    <property type="entry name" value="Potassium Channel Kv1.1, Chain A"/>
    <property type="match status" value="1"/>
</dbReference>
<dbReference type="Pfam" id="PF07707">
    <property type="entry name" value="BACK"/>
    <property type="match status" value="1"/>
</dbReference>
<sequence length="433" mass="51101">MTSMIHARLSSTLKNIGNHDVIIQVGKNNDVKEFAAHSSVLRACSSYFEKALPTLTAEKNSFFLLLKEPNINPTTFELIHNYIYTDKLDLTELFGYEVLSLLDVSDELNFKRLIHHVQVHLIKQQSDWIQRNIALVIHKAFKIANCKLLQDHCIEIICEDPSPFITSRDFLSLDKDILYVLLKRDDLQIEEIVLWDNLIEWGIKQTPVLKDDKTKWDDADYEALKKTLDKFIPLIRYSGINSADFFAKVHQYKPIFPHQLFYHHDLEKYKWNRRLSSQDLFLYLLTGLKKNDGDIGEKFEKDYLYGKKYEFKLLSHSYYRFKSDLFRDLCNIQKDILLLFRDSKTSKIYGGYRPYKSNDGGLSLFKDNCFIFCFENKENTRNMKMIRIFYNHLDDQMNFCYKDVNGKIVKITDFDSVESEVFEVERVVKGLDK</sequence>
<dbReference type="SMART" id="SM00225">
    <property type="entry name" value="BTB"/>
    <property type="match status" value="1"/>
</dbReference>
<comment type="caution">
    <text evidence="2">The sequence shown here is derived from an EMBL/GenBank/DDBJ whole genome shotgun (WGS) entry which is preliminary data.</text>
</comment>
<dbReference type="InterPro" id="IPR011333">
    <property type="entry name" value="SKP1/BTB/POZ_sf"/>
</dbReference>
<keyword evidence="3" id="KW-1185">Reference proteome</keyword>
<dbReference type="PROSITE" id="PS50097">
    <property type="entry name" value="BTB"/>
    <property type="match status" value="1"/>
</dbReference>
<dbReference type="Pfam" id="PF00651">
    <property type="entry name" value="BTB"/>
    <property type="match status" value="1"/>
</dbReference>
<proteinExistence type="predicted"/>
<accession>A0A9W4WM30</accession>
<dbReference type="CDD" id="cd18186">
    <property type="entry name" value="BTB_POZ_ZBTB_KLHL-like"/>
    <property type="match status" value="1"/>
</dbReference>
<dbReference type="InterPro" id="IPR051481">
    <property type="entry name" value="BTB-POZ/Galectin-3-binding"/>
</dbReference>
<name>A0A9W4WM30_9GLOM</name>
<dbReference type="AlphaFoldDB" id="A0A9W4WM30"/>
<protein>
    <submittedName>
        <fullName evidence="2">16834_t:CDS:1</fullName>
    </submittedName>
</protein>
<dbReference type="Proteomes" id="UP001153678">
    <property type="component" value="Unassembled WGS sequence"/>
</dbReference>
<gene>
    <name evidence="2" type="ORF">FWILDA_LOCUS5164</name>
</gene>